<dbReference type="GeneID" id="83204561"/>
<proteinExistence type="predicted"/>
<dbReference type="Proteomes" id="UP001150941">
    <property type="component" value="Unassembled WGS sequence"/>
</dbReference>
<name>A0A9W9NNU8_9EURO</name>
<reference evidence="1" key="2">
    <citation type="journal article" date="2023" name="IMA Fungus">
        <title>Comparative genomic study of the Penicillium genus elucidates a diverse pangenome and 15 lateral gene transfer events.</title>
        <authorList>
            <person name="Petersen C."/>
            <person name="Sorensen T."/>
            <person name="Nielsen M.R."/>
            <person name="Sondergaard T.E."/>
            <person name="Sorensen J.L."/>
            <person name="Fitzpatrick D.A."/>
            <person name="Frisvad J.C."/>
            <person name="Nielsen K.L."/>
        </authorList>
    </citation>
    <scope>NUCLEOTIDE SEQUENCE</scope>
    <source>
        <strain evidence="1">IBT 19713</strain>
    </source>
</reference>
<accession>A0A9W9NNU8</accession>
<dbReference type="OrthoDB" id="5405126at2759"/>
<sequence length="362" mass="41232">MALSMAGTLSRWPRAAHQSAMIFSQVRCASTVPHFKPTQSPELDQALDYYRQNLFIPFSLPKRQKQTVFQEKHRKRLLDDPISFNISETEEYTLRPISLWEVRQKNKVNQVLDMMIEANDFQNFGAFVRGMHNAGLRISSSRWEKLIRKIGAADQLHILLGCARRQSEIGLDLQQIGVLESLFYQFHRMAAKADFKGEQVTKALHMARQTVDLIEFYGIQNLEATSNKLSTLPASQPFVIATLLELSAARAIDEFGGKDQDGEALKYVRKLLANWDLVDLKPSPEADMNQWIGRTVSIHNGLKLSLSIQDLSLDKELQSRVKSHLTKTKNALSQQLKNELLEQKLNYNGKLDLELAKNLVSK</sequence>
<evidence type="ECO:0000313" key="2">
    <source>
        <dbReference type="Proteomes" id="UP001150941"/>
    </source>
</evidence>
<dbReference type="AlphaFoldDB" id="A0A9W9NNU8"/>
<dbReference type="RefSeq" id="XP_058327603.1">
    <property type="nucleotide sequence ID" value="XM_058477258.1"/>
</dbReference>
<protein>
    <submittedName>
        <fullName evidence="1">Uncharacterized protein</fullName>
    </submittedName>
</protein>
<comment type="caution">
    <text evidence="1">The sequence shown here is derived from an EMBL/GenBank/DDBJ whole genome shotgun (WGS) entry which is preliminary data.</text>
</comment>
<dbReference type="EMBL" id="JAPQKS010000006">
    <property type="protein sequence ID" value="KAJ5223420.1"/>
    <property type="molecule type" value="Genomic_DNA"/>
</dbReference>
<reference evidence="1" key="1">
    <citation type="submission" date="2022-11" db="EMBL/GenBank/DDBJ databases">
        <authorList>
            <person name="Petersen C."/>
        </authorList>
    </citation>
    <scope>NUCLEOTIDE SEQUENCE</scope>
    <source>
        <strain evidence="1">IBT 19713</strain>
    </source>
</reference>
<keyword evidence="2" id="KW-1185">Reference proteome</keyword>
<gene>
    <name evidence="1" type="ORF">N7468_007962</name>
</gene>
<organism evidence="1 2">
    <name type="scientific">Penicillium chermesinum</name>
    <dbReference type="NCBI Taxonomy" id="63820"/>
    <lineage>
        <taxon>Eukaryota</taxon>
        <taxon>Fungi</taxon>
        <taxon>Dikarya</taxon>
        <taxon>Ascomycota</taxon>
        <taxon>Pezizomycotina</taxon>
        <taxon>Eurotiomycetes</taxon>
        <taxon>Eurotiomycetidae</taxon>
        <taxon>Eurotiales</taxon>
        <taxon>Aspergillaceae</taxon>
        <taxon>Penicillium</taxon>
    </lineage>
</organism>
<evidence type="ECO:0000313" key="1">
    <source>
        <dbReference type="EMBL" id="KAJ5223420.1"/>
    </source>
</evidence>